<evidence type="ECO:0000313" key="3">
    <source>
        <dbReference type="Proteomes" id="UP001500973"/>
    </source>
</evidence>
<dbReference type="EMBL" id="BAAAIZ010000041">
    <property type="protein sequence ID" value="GAA1424854.1"/>
    <property type="molecule type" value="Genomic_DNA"/>
</dbReference>
<evidence type="ECO:0000256" key="1">
    <source>
        <dbReference type="SAM" id="MobiDB-lite"/>
    </source>
</evidence>
<proteinExistence type="predicted"/>
<dbReference type="InterPro" id="IPR009100">
    <property type="entry name" value="AcylCoA_DH/oxidase_NM_dom_sf"/>
</dbReference>
<feature type="region of interest" description="Disordered" evidence="1">
    <location>
        <begin position="48"/>
        <end position="109"/>
    </location>
</feature>
<organism evidence="2 3">
    <name type="scientific">Streptomyces thermospinosisporus</name>
    <dbReference type="NCBI Taxonomy" id="161482"/>
    <lineage>
        <taxon>Bacteria</taxon>
        <taxon>Bacillati</taxon>
        <taxon>Actinomycetota</taxon>
        <taxon>Actinomycetes</taxon>
        <taxon>Kitasatosporales</taxon>
        <taxon>Streptomycetaceae</taxon>
        <taxon>Streptomyces</taxon>
    </lineage>
</organism>
<name>A0ABN1YXK5_9ACTN</name>
<keyword evidence="3" id="KW-1185">Reference proteome</keyword>
<accession>A0ABN1YXK5</accession>
<evidence type="ECO:0000313" key="2">
    <source>
        <dbReference type="EMBL" id="GAA1424854.1"/>
    </source>
</evidence>
<dbReference type="SUPFAM" id="SSF56645">
    <property type="entry name" value="Acyl-CoA dehydrogenase NM domain-like"/>
    <property type="match status" value="1"/>
</dbReference>
<gene>
    <name evidence="2" type="ORF">GCM10009601_30440</name>
</gene>
<comment type="caution">
    <text evidence="2">The sequence shown here is derived from an EMBL/GenBank/DDBJ whole genome shotgun (WGS) entry which is preliminary data.</text>
</comment>
<protein>
    <submittedName>
        <fullName evidence="2">Uncharacterized protein</fullName>
    </submittedName>
</protein>
<reference evidence="2 3" key="1">
    <citation type="journal article" date="2019" name="Int. J. Syst. Evol. Microbiol.">
        <title>The Global Catalogue of Microorganisms (GCM) 10K type strain sequencing project: providing services to taxonomists for standard genome sequencing and annotation.</title>
        <authorList>
            <consortium name="The Broad Institute Genomics Platform"/>
            <consortium name="The Broad Institute Genome Sequencing Center for Infectious Disease"/>
            <person name="Wu L."/>
            <person name="Ma J."/>
        </authorList>
    </citation>
    <scope>NUCLEOTIDE SEQUENCE [LARGE SCALE GENOMIC DNA]</scope>
    <source>
        <strain evidence="2 3">JCM 11756</strain>
    </source>
</reference>
<sequence length="109" mass="11047">MVQLYGSEELKARHLKPMAAGGTFCATLGSERAAGIELGRIEPVVSEEGGELVVTGEKSPGGAQRTPREAHSGSGIHQRATCPSCPGTAGETEKVPASAGSAVAPLPRP</sequence>
<dbReference type="Proteomes" id="UP001500973">
    <property type="component" value="Unassembled WGS sequence"/>
</dbReference>